<evidence type="ECO:0000313" key="11">
    <source>
        <dbReference type="EMBL" id="KAL3639160.1"/>
    </source>
</evidence>
<evidence type="ECO:0000256" key="2">
    <source>
        <dbReference type="ARBA" id="ARBA00004167"/>
    </source>
</evidence>
<evidence type="ECO:0000256" key="3">
    <source>
        <dbReference type="ARBA" id="ARBA00010617"/>
    </source>
</evidence>
<dbReference type="Proteomes" id="UP001632038">
    <property type="component" value="Unassembled WGS sequence"/>
</dbReference>
<evidence type="ECO:0000256" key="1">
    <source>
        <dbReference type="ARBA" id="ARBA00001971"/>
    </source>
</evidence>
<gene>
    <name evidence="11" type="ORF">CASFOL_017067</name>
</gene>
<dbReference type="SUPFAM" id="SSF48264">
    <property type="entry name" value="Cytochrome P450"/>
    <property type="match status" value="1"/>
</dbReference>
<dbReference type="PRINTS" id="PR00463">
    <property type="entry name" value="EP450I"/>
</dbReference>
<sequence>MAILAIFLCFVTPIIFLFLKQLLFKARSKLPPGPNSFYVLTYLYQLIYKPHRAFQKLAQIYGPLMSFQLGDQLMVIASSPETAKELCTTHDRVFSGRHLPSVYQNLPGMIDSSIVLAPDCSKSWKLLRTIGQNCVFSSKAVEINALVRKVKVMELVSRLRSKEGEVADIEDLMFATLANIASNVFTSRDLFDIQGVANDDYKKMMGFINEVVKETTTFGVVDFLPILKGIDFWSKRRTMNIKRIIEGTWGGIIRERKRMSSSTQDFLGIVLDDGTFSEDQIGNTLIELLIGAIDPTTIIAVWLIVELIRNQEILSKVRDEIAQATEDNNELNETLLSECQYFEACIKETLRLHLPAPLLVPHRAIETFKVNNYVIPKDSMILVNVWAIARDPNYWEDPTIFKPERFLELKIRNQATHYEFLPFGTGLRMCPGSNMAFKNIQMLVGSLLHYFDWSLPNGVDPTTIDMEEKYLTTLHKAKPVLLIPKSRIY</sequence>
<comment type="similarity">
    <text evidence="3 10">Belongs to the cytochrome P450 family.</text>
</comment>
<reference evidence="12" key="1">
    <citation type="journal article" date="2024" name="IScience">
        <title>Strigolactones Initiate the Formation of Haustorium-like Structures in Castilleja.</title>
        <authorList>
            <person name="Buerger M."/>
            <person name="Peterson D."/>
            <person name="Chory J."/>
        </authorList>
    </citation>
    <scope>NUCLEOTIDE SEQUENCE [LARGE SCALE GENOMIC DNA]</scope>
</reference>
<evidence type="ECO:0000313" key="12">
    <source>
        <dbReference type="Proteomes" id="UP001632038"/>
    </source>
</evidence>
<keyword evidence="7 9" id="KW-0408">Iron</keyword>
<dbReference type="PRINTS" id="PR00385">
    <property type="entry name" value="P450"/>
</dbReference>
<feature type="binding site" description="axial binding residue" evidence="9">
    <location>
        <position position="430"/>
    </location>
    <ligand>
        <name>heme</name>
        <dbReference type="ChEBI" id="CHEBI:30413"/>
    </ligand>
    <ligandPart>
        <name>Fe</name>
        <dbReference type="ChEBI" id="CHEBI:18248"/>
    </ligandPart>
</feature>
<dbReference type="InterPro" id="IPR002401">
    <property type="entry name" value="Cyt_P450_E_grp-I"/>
</dbReference>
<evidence type="ECO:0000256" key="7">
    <source>
        <dbReference type="ARBA" id="ARBA00023004"/>
    </source>
</evidence>
<dbReference type="Gene3D" id="1.10.630.10">
    <property type="entry name" value="Cytochrome P450"/>
    <property type="match status" value="1"/>
</dbReference>
<protein>
    <recommendedName>
        <fullName evidence="13">Cytochrome P450</fullName>
    </recommendedName>
</protein>
<evidence type="ECO:0000256" key="6">
    <source>
        <dbReference type="ARBA" id="ARBA00023002"/>
    </source>
</evidence>
<dbReference type="InterPro" id="IPR001128">
    <property type="entry name" value="Cyt_P450"/>
</dbReference>
<dbReference type="PROSITE" id="PS00086">
    <property type="entry name" value="CYTOCHROME_P450"/>
    <property type="match status" value="1"/>
</dbReference>
<dbReference type="InterPro" id="IPR036396">
    <property type="entry name" value="Cyt_P450_sf"/>
</dbReference>
<dbReference type="Pfam" id="PF00067">
    <property type="entry name" value="p450"/>
    <property type="match status" value="1"/>
</dbReference>
<keyword evidence="4 9" id="KW-0349">Heme</keyword>
<comment type="subcellular location">
    <subcellularLocation>
        <location evidence="2">Membrane</location>
        <topology evidence="2">Single-pass membrane protein</topology>
    </subcellularLocation>
</comment>
<proteinExistence type="inferred from homology"/>
<organism evidence="11 12">
    <name type="scientific">Castilleja foliolosa</name>
    <dbReference type="NCBI Taxonomy" id="1961234"/>
    <lineage>
        <taxon>Eukaryota</taxon>
        <taxon>Viridiplantae</taxon>
        <taxon>Streptophyta</taxon>
        <taxon>Embryophyta</taxon>
        <taxon>Tracheophyta</taxon>
        <taxon>Spermatophyta</taxon>
        <taxon>Magnoliopsida</taxon>
        <taxon>eudicotyledons</taxon>
        <taxon>Gunneridae</taxon>
        <taxon>Pentapetalae</taxon>
        <taxon>asterids</taxon>
        <taxon>lamiids</taxon>
        <taxon>Lamiales</taxon>
        <taxon>Orobanchaceae</taxon>
        <taxon>Pedicularideae</taxon>
        <taxon>Castillejinae</taxon>
        <taxon>Castilleja</taxon>
    </lineage>
</organism>
<keyword evidence="12" id="KW-1185">Reference proteome</keyword>
<accession>A0ABD3DE85</accession>
<dbReference type="GO" id="GO:0016020">
    <property type="term" value="C:membrane"/>
    <property type="evidence" value="ECO:0007669"/>
    <property type="project" value="UniProtKB-SubCell"/>
</dbReference>
<comment type="cofactor">
    <cofactor evidence="1 9">
        <name>heme</name>
        <dbReference type="ChEBI" id="CHEBI:30413"/>
    </cofactor>
</comment>
<dbReference type="GO" id="GO:0004497">
    <property type="term" value="F:monooxygenase activity"/>
    <property type="evidence" value="ECO:0007669"/>
    <property type="project" value="UniProtKB-KW"/>
</dbReference>
<dbReference type="EMBL" id="JAVIJP010000018">
    <property type="protein sequence ID" value="KAL3639160.1"/>
    <property type="molecule type" value="Genomic_DNA"/>
</dbReference>
<keyword evidence="5 9" id="KW-0479">Metal-binding</keyword>
<evidence type="ECO:0000256" key="5">
    <source>
        <dbReference type="ARBA" id="ARBA00022723"/>
    </source>
</evidence>
<dbReference type="InterPro" id="IPR017972">
    <property type="entry name" value="Cyt_P450_CS"/>
</dbReference>
<keyword evidence="8 10" id="KW-0503">Monooxygenase</keyword>
<dbReference type="GO" id="GO:0046872">
    <property type="term" value="F:metal ion binding"/>
    <property type="evidence" value="ECO:0007669"/>
    <property type="project" value="UniProtKB-KW"/>
</dbReference>
<evidence type="ECO:0000256" key="9">
    <source>
        <dbReference type="PIRSR" id="PIRSR602401-1"/>
    </source>
</evidence>
<evidence type="ECO:0000256" key="4">
    <source>
        <dbReference type="ARBA" id="ARBA00022617"/>
    </source>
</evidence>
<dbReference type="AlphaFoldDB" id="A0ABD3DE85"/>
<evidence type="ECO:0000256" key="8">
    <source>
        <dbReference type="ARBA" id="ARBA00023033"/>
    </source>
</evidence>
<keyword evidence="6 10" id="KW-0560">Oxidoreductase</keyword>
<dbReference type="PANTHER" id="PTHR47950:SF49">
    <property type="entry name" value="CYTOCHROME P450"/>
    <property type="match status" value="1"/>
</dbReference>
<evidence type="ECO:0000256" key="10">
    <source>
        <dbReference type="RuleBase" id="RU000461"/>
    </source>
</evidence>
<evidence type="ECO:0008006" key="13">
    <source>
        <dbReference type="Google" id="ProtNLM"/>
    </source>
</evidence>
<dbReference type="PANTHER" id="PTHR47950">
    <property type="entry name" value="CYTOCHROME P450, FAMILY 76, SUBFAMILY C, POLYPEPTIDE 5-RELATED"/>
    <property type="match status" value="1"/>
</dbReference>
<name>A0ABD3DE85_9LAMI</name>
<comment type="caution">
    <text evidence="11">The sequence shown here is derived from an EMBL/GenBank/DDBJ whole genome shotgun (WGS) entry which is preliminary data.</text>
</comment>